<feature type="signal peptide" evidence="1">
    <location>
        <begin position="1"/>
        <end position="21"/>
    </location>
</feature>
<reference evidence="2" key="2">
    <citation type="journal article" date="2021" name="PeerJ">
        <title>Extensive microbial diversity within the chicken gut microbiome revealed by metagenomics and culture.</title>
        <authorList>
            <person name="Gilroy R."/>
            <person name="Ravi A."/>
            <person name="Getino M."/>
            <person name="Pursley I."/>
            <person name="Horton D.L."/>
            <person name="Alikhan N.F."/>
            <person name="Baker D."/>
            <person name="Gharbi K."/>
            <person name="Hall N."/>
            <person name="Watson M."/>
            <person name="Adriaenssens E.M."/>
            <person name="Foster-Nyarko E."/>
            <person name="Jarju S."/>
            <person name="Secka A."/>
            <person name="Antonio M."/>
            <person name="Oren A."/>
            <person name="Chaudhuri R.R."/>
            <person name="La Ragione R."/>
            <person name="Hildebrand F."/>
            <person name="Pallen M.J."/>
        </authorList>
    </citation>
    <scope>NUCLEOTIDE SEQUENCE</scope>
    <source>
        <strain evidence="2">ChiBcolR7-354</strain>
    </source>
</reference>
<keyword evidence="1" id="KW-0732">Signal</keyword>
<accession>A0A9D0ZFL1</accession>
<reference evidence="2" key="1">
    <citation type="submission" date="2020-10" db="EMBL/GenBank/DDBJ databases">
        <authorList>
            <person name="Gilroy R."/>
        </authorList>
    </citation>
    <scope>NUCLEOTIDE SEQUENCE</scope>
    <source>
        <strain evidence="2">ChiBcolR7-354</strain>
    </source>
</reference>
<dbReference type="EMBL" id="DVGA01000094">
    <property type="protein sequence ID" value="HIQ79301.1"/>
    <property type="molecule type" value="Genomic_DNA"/>
</dbReference>
<dbReference type="Proteomes" id="UP000824262">
    <property type="component" value="Unassembled WGS sequence"/>
</dbReference>
<organism evidence="2 3">
    <name type="scientific">Candidatus Scatomorpha intestinavium</name>
    <dbReference type="NCBI Taxonomy" id="2840922"/>
    <lineage>
        <taxon>Bacteria</taxon>
        <taxon>Bacillati</taxon>
        <taxon>Bacillota</taxon>
        <taxon>Clostridia</taxon>
        <taxon>Eubacteriales</taxon>
        <taxon>Candidatus Scatomorpha</taxon>
    </lineage>
</organism>
<name>A0A9D0ZFL1_9FIRM</name>
<evidence type="ECO:0000313" key="3">
    <source>
        <dbReference type="Proteomes" id="UP000824262"/>
    </source>
</evidence>
<protein>
    <submittedName>
        <fullName evidence="2">Uncharacterized protein</fullName>
    </submittedName>
</protein>
<evidence type="ECO:0000313" key="2">
    <source>
        <dbReference type="EMBL" id="HIQ79301.1"/>
    </source>
</evidence>
<feature type="chain" id="PRO_5038910414" evidence="1">
    <location>
        <begin position="22"/>
        <end position="212"/>
    </location>
</feature>
<evidence type="ECO:0000256" key="1">
    <source>
        <dbReference type="SAM" id="SignalP"/>
    </source>
</evidence>
<dbReference type="AlphaFoldDB" id="A0A9D0ZFL1"/>
<proteinExistence type="predicted"/>
<comment type="caution">
    <text evidence="2">The sequence shown here is derived from an EMBL/GenBank/DDBJ whole genome shotgun (WGS) entry which is preliminary data.</text>
</comment>
<sequence length="212" mass="21112">MKKFLCAILCLTLLLGVSACGQGSDDPEASETPEIDLPEVVVSESDIVYASPTPTPDPQPIENLAVCGINLIRDGQLTGLGFGGAEYADGVLTLTDAALSSNTETEPVISFSGGELEIELVGTNTIEATNGAAVISCTGDDGSISISGSGSLTATAADTAAISVSGTVTVSATVDITGAPAADCEEVVAGDGAQISENSETHIAVYAETAAL</sequence>
<dbReference type="PROSITE" id="PS51257">
    <property type="entry name" value="PROKAR_LIPOPROTEIN"/>
    <property type="match status" value="1"/>
</dbReference>
<gene>
    <name evidence="2" type="ORF">IAB77_08600</name>
</gene>